<sequence length="128" mass="13590">MTSKHLLILAALCGALAVLLGAFGAHGLDAVLTESQLTTWRTAVHYHQLHAVLALALCMRLLSDPVGRLRRAIYAVLFGILLFAGSLYGMALGGPRWLGPITPLGGGLLIIGWLLVAAYALRLPAPER</sequence>
<protein>
    <submittedName>
        <fullName evidence="7">Uncharacterized membrane protein YgdD (TMEM256/DUF423 family)</fullName>
    </submittedName>
</protein>
<dbReference type="InterPro" id="IPR006696">
    <property type="entry name" value="DUF423"/>
</dbReference>
<evidence type="ECO:0000256" key="4">
    <source>
        <dbReference type="ARBA" id="ARBA00022989"/>
    </source>
</evidence>
<organism evidence="7 8">
    <name type="scientific">Simiduia aestuariiviva</name>
    <dbReference type="NCBI Taxonomy" id="1510459"/>
    <lineage>
        <taxon>Bacteria</taxon>
        <taxon>Pseudomonadati</taxon>
        <taxon>Pseudomonadota</taxon>
        <taxon>Gammaproteobacteria</taxon>
        <taxon>Cellvibrionales</taxon>
        <taxon>Cellvibrionaceae</taxon>
        <taxon>Simiduia</taxon>
    </lineage>
</organism>
<dbReference type="PANTHER" id="PTHR43461">
    <property type="entry name" value="TRANSMEMBRANE PROTEIN 256"/>
    <property type="match status" value="1"/>
</dbReference>
<feature type="transmembrane region" description="Helical" evidence="6">
    <location>
        <begin position="74"/>
        <end position="91"/>
    </location>
</feature>
<keyword evidence="3 6" id="KW-0812">Transmembrane</keyword>
<evidence type="ECO:0000313" key="7">
    <source>
        <dbReference type="EMBL" id="MBB3169903.1"/>
    </source>
</evidence>
<keyword evidence="5 6" id="KW-0472">Membrane</keyword>
<evidence type="ECO:0000256" key="2">
    <source>
        <dbReference type="ARBA" id="ARBA00009694"/>
    </source>
</evidence>
<dbReference type="Proteomes" id="UP000559987">
    <property type="component" value="Unassembled WGS sequence"/>
</dbReference>
<evidence type="ECO:0000256" key="3">
    <source>
        <dbReference type="ARBA" id="ARBA00022692"/>
    </source>
</evidence>
<keyword evidence="4 6" id="KW-1133">Transmembrane helix</keyword>
<evidence type="ECO:0000256" key="1">
    <source>
        <dbReference type="ARBA" id="ARBA00004141"/>
    </source>
</evidence>
<dbReference type="EMBL" id="JACHXZ010000004">
    <property type="protein sequence ID" value="MBB3169903.1"/>
    <property type="molecule type" value="Genomic_DNA"/>
</dbReference>
<keyword evidence="8" id="KW-1185">Reference proteome</keyword>
<accession>A0A839UQ44</accession>
<feature type="transmembrane region" description="Helical" evidence="6">
    <location>
        <begin position="43"/>
        <end position="62"/>
    </location>
</feature>
<dbReference type="GO" id="GO:0005886">
    <property type="term" value="C:plasma membrane"/>
    <property type="evidence" value="ECO:0007669"/>
    <property type="project" value="TreeGrafter"/>
</dbReference>
<comment type="similarity">
    <text evidence="2">Belongs to the UPF0382 family.</text>
</comment>
<name>A0A839UQ44_9GAMM</name>
<evidence type="ECO:0000313" key="8">
    <source>
        <dbReference type="Proteomes" id="UP000559987"/>
    </source>
</evidence>
<dbReference type="AlphaFoldDB" id="A0A839UQ44"/>
<evidence type="ECO:0000256" key="5">
    <source>
        <dbReference type="ARBA" id="ARBA00023136"/>
    </source>
</evidence>
<reference evidence="7 8" key="1">
    <citation type="submission" date="2020-08" db="EMBL/GenBank/DDBJ databases">
        <title>Genomic Encyclopedia of Type Strains, Phase III (KMG-III): the genomes of soil and plant-associated and newly described type strains.</title>
        <authorList>
            <person name="Whitman W."/>
        </authorList>
    </citation>
    <scope>NUCLEOTIDE SEQUENCE [LARGE SCALE GENOMIC DNA]</scope>
    <source>
        <strain evidence="7 8">CECT 8571</strain>
    </source>
</reference>
<dbReference type="PANTHER" id="PTHR43461:SF1">
    <property type="entry name" value="TRANSMEMBRANE PROTEIN 256"/>
    <property type="match status" value="1"/>
</dbReference>
<dbReference type="RefSeq" id="WP_183911386.1">
    <property type="nucleotide sequence ID" value="NZ_JACHXZ010000004.1"/>
</dbReference>
<comment type="subcellular location">
    <subcellularLocation>
        <location evidence="1">Membrane</location>
        <topology evidence="1">Multi-pass membrane protein</topology>
    </subcellularLocation>
</comment>
<gene>
    <name evidence="7" type="ORF">FHS30_003116</name>
</gene>
<feature type="transmembrane region" description="Helical" evidence="6">
    <location>
        <begin position="97"/>
        <end position="121"/>
    </location>
</feature>
<dbReference type="Pfam" id="PF04241">
    <property type="entry name" value="DUF423"/>
    <property type="match status" value="1"/>
</dbReference>
<evidence type="ECO:0000256" key="6">
    <source>
        <dbReference type="SAM" id="Phobius"/>
    </source>
</evidence>
<comment type="caution">
    <text evidence="7">The sequence shown here is derived from an EMBL/GenBank/DDBJ whole genome shotgun (WGS) entry which is preliminary data.</text>
</comment>
<proteinExistence type="inferred from homology"/>